<keyword evidence="4" id="KW-1185">Reference proteome</keyword>
<accession>A0ABD3RIP2</accession>
<name>A0ABD3RIP2_9LAMI</name>
<organism evidence="3 4">
    <name type="scientific">Penstemon smallii</name>
    <dbReference type="NCBI Taxonomy" id="265156"/>
    <lineage>
        <taxon>Eukaryota</taxon>
        <taxon>Viridiplantae</taxon>
        <taxon>Streptophyta</taxon>
        <taxon>Embryophyta</taxon>
        <taxon>Tracheophyta</taxon>
        <taxon>Spermatophyta</taxon>
        <taxon>Magnoliopsida</taxon>
        <taxon>eudicotyledons</taxon>
        <taxon>Gunneridae</taxon>
        <taxon>Pentapetalae</taxon>
        <taxon>asterids</taxon>
        <taxon>lamiids</taxon>
        <taxon>Lamiales</taxon>
        <taxon>Plantaginaceae</taxon>
        <taxon>Cheloneae</taxon>
        <taxon>Penstemon</taxon>
    </lineage>
</organism>
<feature type="coiled-coil region" evidence="1">
    <location>
        <begin position="672"/>
        <end position="699"/>
    </location>
</feature>
<gene>
    <name evidence="3" type="ORF">ACJIZ3_013877</name>
</gene>
<dbReference type="PANTHER" id="PTHR33345">
    <property type="entry name" value="ADAPTER PROTEIN, PUTATIVE-RELATED"/>
    <property type="match status" value="1"/>
</dbReference>
<dbReference type="Proteomes" id="UP001634393">
    <property type="component" value="Unassembled WGS sequence"/>
</dbReference>
<evidence type="ECO:0000259" key="2">
    <source>
        <dbReference type="Pfam" id="PF23299"/>
    </source>
</evidence>
<dbReference type="PANTHER" id="PTHR33345:SF4">
    <property type="entry name" value="MBD DOMAIN-CONTAINING PROTEIN"/>
    <property type="match status" value="1"/>
</dbReference>
<evidence type="ECO:0000313" key="3">
    <source>
        <dbReference type="EMBL" id="KAL3812609.1"/>
    </source>
</evidence>
<keyword evidence="1" id="KW-0175">Coiled coil</keyword>
<dbReference type="Pfam" id="PF23299">
    <property type="entry name" value="DUF7081"/>
    <property type="match status" value="2"/>
</dbReference>
<reference evidence="3 4" key="1">
    <citation type="submission" date="2024-12" db="EMBL/GenBank/DDBJ databases">
        <title>The unique morphological basis and parallel evolutionary history of personate flowers in Penstemon.</title>
        <authorList>
            <person name="Depatie T.H."/>
            <person name="Wessinger C.A."/>
        </authorList>
    </citation>
    <scope>NUCLEOTIDE SEQUENCE [LARGE SCALE GENOMIC DNA]</scope>
    <source>
        <strain evidence="3">WTNN_2</strain>
        <tissue evidence="3">Leaf</tissue>
    </source>
</reference>
<dbReference type="InterPro" id="IPR055508">
    <property type="entry name" value="DUF7081"/>
</dbReference>
<feature type="domain" description="DUF7081" evidence="2">
    <location>
        <begin position="399"/>
        <end position="489"/>
    </location>
</feature>
<dbReference type="EMBL" id="JBJXBP010000008">
    <property type="protein sequence ID" value="KAL3812609.1"/>
    <property type="molecule type" value="Genomic_DNA"/>
</dbReference>
<protein>
    <recommendedName>
        <fullName evidence="2">DUF7081 domain-containing protein</fullName>
    </recommendedName>
</protein>
<evidence type="ECO:0000313" key="4">
    <source>
        <dbReference type="Proteomes" id="UP001634393"/>
    </source>
</evidence>
<evidence type="ECO:0000256" key="1">
    <source>
        <dbReference type="SAM" id="Coils"/>
    </source>
</evidence>
<feature type="domain" description="DUF7081" evidence="2">
    <location>
        <begin position="11"/>
        <end position="102"/>
    </location>
</feature>
<comment type="caution">
    <text evidence="3">The sequence shown here is derived from an EMBL/GenBank/DDBJ whole genome shotgun (WGS) entry which is preliminary data.</text>
</comment>
<sequence length="783" mass="87998">METDKKGKVGPVKLRVSGKGLPYAPENWPNHGDIWAWKVGNKVNSLGYHIHRLLIVPKRLQRSPNRKILLASKNTVTHFLQTEFPEADIDAFFASFTWDIPAEKSIKREAADLGSESFRRTRKSAKSCTRHTNEDTNISTEVKNPAEEDPTEITSEDFDTFINSLDDILSKSISKAPTSKSSSRMGEFTKARVELSSLLATDIPSLMNSEKLQEVYNLSNKLKNDPHLSPDELSKLNLIQEIALASEDFQRAKQAKVEACGFFSELEAKIACVTEMKSKCVSPKEKIAILEAENASLSSTIQEIDEHIAMLQKNRGILSKAVEINQSKITELGSTQKEVFGSLRKIVYEVQMANSEKAEWELKQKEAEKLEADILANFAPLEGKKIPCGLKENGFKLYPVSAGDWGEGLPYAPEDWPNLGGKWGWKAGRRTTNTGYFTGRCIYLPDRLCQDGKARSFKSRLSLEQYIRAKFPDADVYAFFASFSWEIPSKLCEEAADLGRESFRRTRKSARTCTRHTTEDTNTSTKVKIPEEEDQIEVTPEDIDTYINSLDDILSKSISKAPTSKSSSRMGKFTKARVELSSHLATDIPSLMKSEKLQQVYDLSNKLKNDPHLSPDELSKLNLIQEIALASKDFQRAKQAQFEACGFFSELEAKIARVTEMKSKCMSPKEKITILEAENASLSSTIQEIDERIAMLRKNRGILSQAVERNQSKITEMGSTQKEVFGSLQKIVYEIQMANSEKAEWELKQKEADKLEADILAKFAPLEGWLEITVELLLAIVQG</sequence>
<proteinExistence type="predicted"/>
<dbReference type="AlphaFoldDB" id="A0ABD3RIP2"/>